<dbReference type="HOGENOM" id="CLU_1821678_0_0_12"/>
<sequence>MRSNVLLILIWLLVGFSSHAQLNQILTEVKSLSIFSESGKGSVYLKVNKSSDYILTFDISLSSDFVYMVYDVFNKQYITDKIRQKDVKLKLNKDVLYAVIYVTSGNVNINFVLTDLDMSIISGSVLRAKIANIKNKIILFY</sequence>
<dbReference type="STRING" id="1313292.BCO_0043300"/>
<evidence type="ECO:0000313" key="1">
    <source>
        <dbReference type="EMBL" id="AHH10916.1"/>
    </source>
</evidence>
<dbReference type="Proteomes" id="UP000019330">
    <property type="component" value="Chromosome"/>
</dbReference>
<organism evidence="1 2">
    <name type="scientific">Borrelia coriaceae ATCC 43381</name>
    <dbReference type="NCBI Taxonomy" id="1408429"/>
    <lineage>
        <taxon>Bacteria</taxon>
        <taxon>Pseudomonadati</taxon>
        <taxon>Spirochaetota</taxon>
        <taxon>Spirochaetia</taxon>
        <taxon>Spirochaetales</taxon>
        <taxon>Borreliaceae</taxon>
        <taxon>Borrelia</taxon>
    </lineage>
</organism>
<keyword evidence="2" id="KW-1185">Reference proteome</keyword>
<dbReference type="AlphaFoldDB" id="W5T0Z6"/>
<accession>W5T0Z6</accession>
<protein>
    <submittedName>
        <fullName evidence="1">Uncharacterized protein</fullName>
    </submittedName>
</protein>
<evidence type="ECO:0000313" key="2">
    <source>
        <dbReference type="Proteomes" id="UP000019330"/>
    </source>
</evidence>
<dbReference type="EMBL" id="CP005745">
    <property type="protein sequence ID" value="AHH10916.1"/>
    <property type="molecule type" value="Genomic_DNA"/>
</dbReference>
<dbReference type="PATRIC" id="fig|1313292.3.peg.780"/>
<name>W5T0Z6_9SPIR</name>
<reference evidence="1" key="1">
    <citation type="submission" date="2013-04" db="EMBL/GenBank/DDBJ databases">
        <title>Comparative Genomics of Relapsing Fever Spirochetes.</title>
        <authorList>
            <person name="Schwan T.G."/>
            <person name="Raffel S.J."/>
            <person name="Porcella S.F."/>
            <person name="Martens C.A."/>
            <person name="Bruno D.P."/>
            <person name="Ricklefs S.M."/>
            <person name="Barbian K.B."/>
        </authorList>
    </citation>
    <scope>NUCLEOTIDE SEQUENCE [LARGE SCALE GENOMIC DNA]</scope>
    <source>
        <strain evidence="1">Co53</strain>
    </source>
</reference>
<proteinExistence type="predicted"/>
<gene>
    <name evidence="1" type="ORF">BCO_0043300</name>
</gene>